<evidence type="ECO:0000259" key="15">
    <source>
        <dbReference type="Pfam" id="PF01514"/>
    </source>
</evidence>
<evidence type="ECO:0000256" key="6">
    <source>
        <dbReference type="ARBA" id="ARBA00022475"/>
    </source>
</evidence>
<dbReference type="InterPro" id="IPR045851">
    <property type="entry name" value="AMP-bd_C_sf"/>
</dbReference>
<dbReference type="GO" id="GO:0071973">
    <property type="term" value="P:bacterial-type flagellum-dependent cell motility"/>
    <property type="evidence" value="ECO:0007669"/>
    <property type="project" value="InterPro"/>
</dbReference>
<keyword evidence="6" id="KW-1003">Cell membrane</keyword>
<feature type="domain" description="Flagellar M-ring N-terminal" evidence="15">
    <location>
        <begin position="47"/>
        <end position="221"/>
    </location>
</feature>
<dbReference type="Gene3D" id="3.30.300.30">
    <property type="match status" value="1"/>
</dbReference>
<comment type="function">
    <text evidence="1 12">The M ring may be actively involved in energy transduction.</text>
</comment>
<dbReference type="RefSeq" id="WP_093317842.1">
    <property type="nucleotide sequence ID" value="NZ_FOHV01000004.1"/>
</dbReference>
<dbReference type="PANTHER" id="PTHR30046">
    <property type="entry name" value="FLAGELLAR M-RING PROTEIN"/>
    <property type="match status" value="1"/>
</dbReference>
<evidence type="ECO:0000256" key="13">
    <source>
        <dbReference type="SAM" id="MobiDB-lite"/>
    </source>
</evidence>
<keyword evidence="17" id="KW-0969">Cilium</keyword>
<accession>A0A1H9ZUW3</accession>
<dbReference type="InterPro" id="IPR006182">
    <property type="entry name" value="FliF_N_dom"/>
</dbReference>
<keyword evidence="10 12" id="KW-0975">Bacterial flagellum</keyword>
<proteinExistence type="inferred from homology"/>
<dbReference type="GO" id="GO:0003774">
    <property type="term" value="F:cytoskeletal motor activity"/>
    <property type="evidence" value="ECO:0007669"/>
    <property type="project" value="InterPro"/>
</dbReference>
<keyword evidence="9 14" id="KW-0472">Membrane</keyword>
<feature type="transmembrane region" description="Helical" evidence="14">
    <location>
        <begin position="25"/>
        <end position="46"/>
    </location>
</feature>
<dbReference type="EMBL" id="FOHV01000004">
    <property type="protein sequence ID" value="SES85084.1"/>
    <property type="molecule type" value="Genomic_DNA"/>
</dbReference>
<dbReference type="Pfam" id="PF01514">
    <property type="entry name" value="YscJ_FliF"/>
    <property type="match status" value="1"/>
</dbReference>
<evidence type="ECO:0000313" key="18">
    <source>
        <dbReference type="Proteomes" id="UP000242642"/>
    </source>
</evidence>
<evidence type="ECO:0000256" key="9">
    <source>
        <dbReference type="ARBA" id="ARBA00023136"/>
    </source>
</evidence>
<dbReference type="GO" id="GO:0009431">
    <property type="term" value="C:bacterial-type flagellum basal body, MS ring"/>
    <property type="evidence" value="ECO:0007669"/>
    <property type="project" value="InterPro"/>
</dbReference>
<evidence type="ECO:0000256" key="14">
    <source>
        <dbReference type="SAM" id="Phobius"/>
    </source>
</evidence>
<feature type="transmembrane region" description="Helical" evidence="14">
    <location>
        <begin position="471"/>
        <end position="489"/>
    </location>
</feature>
<dbReference type="PANTHER" id="PTHR30046:SF0">
    <property type="entry name" value="FLAGELLAR M-RING PROTEIN"/>
    <property type="match status" value="1"/>
</dbReference>
<keyword evidence="8 14" id="KW-1133">Transmembrane helix</keyword>
<comment type="subcellular location">
    <subcellularLocation>
        <location evidence="2 12">Bacterial flagellum basal body</location>
    </subcellularLocation>
    <subcellularLocation>
        <location evidence="3">Cell membrane</location>
        <topology evidence="3">Multi-pass membrane protein</topology>
    </subcellularLocation>
</comment>
<dbReference type="InterPro" id="IPR013556">
    <property type="entry name" value="Flag_M-ring_C"/>
</dbReference>
<dbReference type="Pfam" id="PF08345">
    <property type="entry name" value="YscJ_FliF_C"/>
    <property type="match status" value="1"/>
</dbReference>
<keyword evidence="7 14" id="KW-0812">Transmembrane</keyword>
<evidence type="ECO:0000256" key="7">
    <source>
        <dbReference type="ARBA" id="ARBA00022692"/>
    </source>
</evidence>
<dbReference type="InterPro" id="IPR000067">
    <property type="entry name" value="FlgMring_FliF"/>
</dbReference>
<gene>
    <name evidence="17" type="ORF">SAMN02583745_00693</name>
</gene>
<feature type="compositionally biased region" description="Low complexity" evidence="13">
    <location>
        <begin position="322"/>
        <end position="346"/>
    </location>
</feature>
<keyword evidence="17" id="KW-0282">Flagellum</keyword>
<dbReference type="AlphaFoldDB" id="A0A1H9ZUW3"/>
<reference evidence="18" key="1">
    <citation type="submission" date="2016-10" db="EMBL/GenBank/DDBJ databases">
        <authorList>
            <person name="Varghese N."/>
            <person name="Submissions S."/>
        </authorList>
    </citation>
    <scope>NUCLEOTIDE SEQUENCE [LARGE SCALE GENOMIC DNA]</scope>
    <source>
        <strain evidence="18">DSM 18579</strain>
    </source>
</reference>
<dbReference type="PRINTS" id="PR01009">
    <property type="entry name" value="FLGMRINGFLIF"/>
</dbReference>
<dbReference type="NCBIfam" id="TIGR00206">
    <property type="entry name" value="fliF"/>
    <property type="match status" value="1"/>
</dbReference>
<evidence type="ECO:0000259" key="16">
    <source>
        <dbReference type="Pfam" id="PF08345"/>
    </source>
</evidence>
<dbReference type="STRING" id="1123402.SAMN02583745_00693"/>
<dbReference type="GO" id="GO:0005886">
    <property type="term" value="C:plasma membrane"/>
    <property type="evidence" value="ECO:0007669"/>
    <property type="project" value="UniProtKB-SubCell"/>
</dbReference>
<sequence length="599" mass="65904">MNAATQGDKPFDIKAQLEKIKSSPLILLILASSIAIVIIVALFLWAKTPNYDVLFSNVETQDGGAIVQQLEQMNIPFQFTDNGSTILVPSDVVFETRMKLAQAGLPRGGSVGFELLDRDNFGISQFTEQVNYQRALEGELARTIESLNSVVKARVHLAIPKPSIFVRQEGNPSASITLTLHSGRTIDESQINAIVYLVSGSVSKLSPDNVTIVDQNGRLLTNRSGNSDLAGNAEQLRIIEENEQRLTRNIENILAPVVGNGNVRAQVTLDMDFAVMEFTQENYGPNQPPNNEPAVRSRQISQNNALGADANAGGIPGALSNQPTPIATAPITPQDPAAQDPNAPTNEPQPPGQTATETGPAASVTRRDETINFEVDRTIRHSKEQVGKIQRITVAVVVNYIQDENGEKIPLTDAQKLEIENLVKQSVGFDDQRPRPDQLVIVNTPFANLEPVEQVLPIWQQQRFIDLAINVLRYLLVLIVAFILWRKLVKPFIAKRTKENENIDAQTNANANTNDDNTPVNFTSDGSEPIILQPISGGLTNNPISSSDFSGLTSEDLVRHKRSQQRVTTEVKIQRIRDLSDKDPRVVALVIRQWITNNE</sequence>
<dbReference type="InterPro" id="IPR043427">
    <property type="entry name" value="YscJ/FliF"/>
</dbReference>
<feature type="region of interest" description="Disordered" evidence="13">
    <location>
        <begin position="307"/>
        <end position="369"/>
    </location>
</feature>
<evidence type="ECO:0000256" key="4">
    <source>
        <dbReference type="ARBA" id="ARBA00007971"/>
    </source>
</evidence>
<evidence type="ECO:0000256" key="1">
    <source>
        <dbReference type="ARBA" id="ARBA00003820"/>
    </source>
</evidence>
<evidence type="ECO:0000256" key="3">
    <source>
        <dbReference type="ARBA" id="ARBA00004651"/>
    </source>
</evidence>
<name>A0A1H9ZUW3_9GAMM</name>
<evidence type="ECO:0000256" key="5">
    <source>
        <dbReference type="ARBA" id="ARBA00017949"/>
    </source>
</evidence>
<evidence type="ECO:0000256" key="2">
    <source>
        <dbReference type="ARBA" id="ARBA00004117"/>
    </source>
</evidence>
<feature type="domain" description="Flagellar M-ring C-terminal" evidence="16">
    <location>
        <begin position="254"/>
        <end position="446"/>
    </location>
</feature>
<comment type="subunit">
    <text evidence="11">The basal body constitutes a major portion of the flagellar organelle and consists of four rings (L,P,S, and M) mounted on a central rod. The M ring is integral to the inner membrane of the cell and may be connected to the flagellar rod via the S ring. The S (supramembrane ring) lies just distal to the M ring. The L and P rings lie in the outer membrane and the periplasmic space, respectively.</text>
</comment>
<evidence type="ECO:0000256" key="10">
    <source>
        <dbReference type="ARBA" id="ARBA00023143"/>
    </source>
</evidence>
<protein>
    <recommendedName>
        <fullName evidence="5 12">Flagellar M-ring protein</fullName>
    </recommendedName>
</protein>
<keyword evidence="18" id="KW-1185">Reference proteome</keyword>
<evidence type="ECO:0000256" key="11">
    <source>
        <dbReference type="ARBA" id="ARBA00025936"/>
    </source>
</evidence>
<dbReference type="Proteomes" id="UP000242642">
    <property type="component" value="Unassembled WGS sequence"/>
</dbReference>
<evidence type="ECO:0000256" key="8">
    <source>
        <dbReference type="ARBA" id="ARBA00022989"/>
    </source>
</evidence>
<dbReference type="PIRSF" id="PIRSF004862">
    <property type="entry name" value="FliF"/>
    <property type="match status" value="1"/>
</dbReference>
<organism evidence="17 18">
    <name type="scientific">Thorsellia anophelis DSM 18579</name>
    <dbReference type="NCBI Taxonomy" id="1123402"/>
    <lineage>
        <taxon>Bacteria</taxon>
        <taxon>Pseudomonadati</taxon>
        <taxon>Pseudomonadota</taxon>
        <taxon>Gammaproteobacteria</taxon>
        <taxon>Enterobacterales</taxon>
        <taxon>Thorselliaceae</taxon>
        <taxon>Thorsellia</taxon>
    </lineage>
</organism>
<dbReference type="OrthoDB" id="8554211at2"/>
<evidence type="ECO:0000313" key="17">
    <source>
        <dbReference type="EMBL" id="SES85084.1"/>
    </source>
</evidence>
<keyword evidence="17" id="KW-0966">Cell projection</keyword>
<evidence type="ECO:0000256" key="12">
    <source>
        <dbReference type="PIRNR" id="PIRNR004862"/>
    </source>
</evidence>
<comment type="similarity">
    <text evidence="4 12">Belongs to the FliF family.</text>
</comment>